<keyword evidence="2" id="KW-1185">Reference proteome</keyword>
<dbReference type="EMBL" id="KN840462">
    <property type="protein sequence ID" value="KIP09776.1"/>
    <property type="molecule type" value="Genomic_DNA"/>
</dbReference>
<protein>
    <submittedName>
        <fullName evidence="1">Uncharacterized protein</fullName>
    </submittedName>
</protein>
<evidence type="ECO:0000313" key="2">
    <source>
        <dbReference type="Proteomes" id="UP000053257"/>
    </source>
</evidence>
<reference evidence="1 2" key="1">
    <citation type="journal article" date="2014" name="PLoS Genet.">
        <title>Analysis of the Phlebiopsis gigantea genome, transcriptome and secretome provides insight into its pioneer colonization strategies of wood.</title>
        <authorList>
            <person name="Hori C."/>
            <person name="Ishida T."/>
            <person name="Igarashi K."/>
            <person name="Samejima M."/>
            <person name="Suzuki H."/>
            <person name="Master E."/>
            <person name="Ferreira P."/>
            <person name="Ruiz-Duenas F.J."/>
            <person name="Held B."/>
            <person name="Canessa P."/>
            <person name="Larrondo L.F."/>
            <person name="Schmoll M."/>
            <person name="Druzhinina I.S."/>
            <person name="Kubicek C.P."/>
            <person name="Gaskell J.A."/>
            <person name="Kersten P."/>
            <person name="St John F."/>
            <person name="Glasner J."/>
            <person name="Sabat G."/>
            <person name="Splinter BonDurant S."/>
            <person name="Syed K."/>
            <person name="Yadav J."/>
            <person name="Mgbeahuruike A.C."/>
            <person name="Kovalchuk A."/>
            <person name="Asiegbu F.O."/>
            <person name="Lackner G."/>
            <person name="Hoffmeister D."/>
            <person name="Rencoret J."/>
            <person name="Gutierrez A."/>
            <person name="Sun H."/>
            <person name="Lindquist E."/>
            <person name="Barry K."/>
            <person name="Riley R."/>
            <person name="Grigoriev I.V."/>
            <person name="Henrissat B."/>
            <person name="Kues U."/>
            <person name="Berka R.M."/>
            <person name="Martinez A.T."/>
            <person name="Covert S.F."/>
            <person name="Blanchette R.A."/>
            <person name="Cullen D."/>
        </authorList>
    </citation>
    <scope>NUCLEOTIDE SEQUENCE [LARGE SCALE GENOMIC DNA]</scope>
    <source>
        <strain evidence="1 2">11061_1 CR5-6</strain>
    </source>
</reference>
<dbReference type="OrthoDB" id="565731at2759"/>
<dbReference type="Proteomes" id="UP000053257">
    <property type="component" value="Unassembled WGS sequence"/>
</dbReference>
<gene>
    <name evidence="1" type="ORF">PHLGIDRAFT_66909</name>
</gene>
<evidence type="ECO:0000313" key="1">
    <source>
        <dbReference type="EMBL" id="KIP09776.1"/>
    </source>
</evidence>
<proteinExistence type="predicted"/>
<dbReference type="AlphaFoldDB" id="A0A0C3S2Y8"/>
<accession>A0A0C3S2Y8</accession>
<name>A0A0C3S2Y8_PHLG1</name>
<dbReference type="HOGENOM" id="CLU_069658_0_0_1"/>
<organism evidence="1 2">
    <name type="scientific">Phlebiopsis gigantea (strain 11061_1 CR5-6)</name>
    <name type="common">White-rot fungus</name>
    <name type="synonym">Peniophora gigantea</name>
    <dbReference type="NCBI Taxonomy" id="745531"/>
    <lineage>
        <taxon>Eukaryota</taxon>
        <taxon>Fungi</taxon>
        <taxon>Dikarya</taxon>
        <taxon>Basidiomycota</taxon>
        <taxon>Agaricomycotina</taxon>
        <taxon>Agaricomycetes</taxon>
        <taxon>Polyporales</taxon>
        <taxon>Phanerochaetaceae</taxon>
        <taxon>Phlebiopsis</taxon>
    </lineage>
</organism>
<sequence>MKKKRKVVEADDLFGEDAFAENTDDLFDSGAAVATPKDAAAPIQVKDARGKLTPEARLARFSELRELVDSHIGKRPSAKLAKKPEQVRNTAWQHLFSLATTKEQMEQVVEMIPRWRDAKRVFTPRMTEAFIRRCEELHCPTLALQVFADHTKYGVDLPNQSAARQLLHSLHSEHPLQESITLSALLAVYKLPSISDDLVSCAMLTSACFKANTPQSITVAKALVPSLQDLLAKNKPKKWRYPADPSVRNESKHLAWLVWTLAKVEKALTKQNQPYDWLRKWREQSGHSQIAT</sequence>